<name>A0A8H4RJ79_9HELO</name>
<sequence>MLHYPSFFGASKAVDFGQTADDTNPCLLLLFKRGLNSENMFWFEYPFHRKMFTGKRSHTKNYTKDLLKCHTTFSNARETTCLAKVLVVFGSQNGDRVQARENMRTYIVQNEAGALSDCARAVVNEKAGRTAYTLNNLPPSVAAWVLHHFDEEVLDNTLVLLENKNLISSIYTHLLHKRNQVAREIAHRKGSIVGNKRPFDGKYKDVQIMCYIYRSQDTYRVDSKPGFDSSSSKYLVSRRSCPTCSPLINHKSHSTRRLPRKYIPVDPSVQWISIDSLHHFGDRKHQAQIAERAIELVKEVPAACVASTLDTQIAPAPSYTPEQNDLRSQLLITTAFRLYPLDHSIA</sequence>
<dbReference type="AlphaFoldDB" id="A0A8H4RJ79"/>
<protein>
    <submittedName>
        <fullName evidence="1">Uncharacterized protein</fullName>
    </submittedName>
</protein>
<comment type="caution">
    <text evidence="1">The sequence shown here is derived from an EMBL/GenBank/DDBJ whole genome shotgun (WGS) entry which is preliminary data.</text>
</comment>
<evidence type="ECO:0000313" key="2">
    <source>
        <dbReference type="Proteomes" id="UP000566819"/>
    </source>
</evidence>
<proteinExistence type="predicted"/>
<evidence type="ECO:0000313" key="1">
    <source>
        <dbReference type="EMBL" id="KAF4630653.1"/>
    </source>
</evidence>
<accession>A0A8H4RJ79</accession>
<keyword evidence="2" id="KW-1185">Reference proteome</keyword>
<dbReference type="OrthoDB" id="5209368at2759"/>
<dbReference type="EMBL" id="JAAMPI010000528">
    <property type="protein sequence ID" value="KAF4630653.1"/>
    <property type="molecule type" value="Genomic_DNA"/>
</dbReference>
<organism evidence="1 2">
    <name type="scientific">Cudoniella acicularis</name>
    <dbReference type="NCBI Taxonomy" id="354080"/>
    <lineage>
        <taxon>Eukaryota</taxon>
        <taxon>Fungi</taxon>
        <taxon>Dikarya</taxon>
        <taxon>Ascomycota</taxon>
        <taxon>Pezizomycotina</taxon>
        <taxon>Leotiomycetes</taxon>
        <taxon>Helotiales</taxon>
        <taxon>Tricladiaceae</taxon>
        <taxon>Cudoniella</taxon>
    </lineage>
</organism>
<gene>
    <name evidence="1" type="ORF">G7Y89_g7486</name>
</gene>
<reference evidence="1 2" key="1">
    <citation type="submission" date="2020-03" db="EMBL/GenBank/DDBJ databases">
        <title>Draft Genome Sequence of Cudoniella acicularis.</title>
        <authorList>
            <person name="Buettner E."/>
            <person name="Kellner H."/>
        </authorList>
    </citation>
    <scope>NUCLEOTIDE SEQUENCE [LARGE SCALE GENOMIC DNA]</scope>
    <source>
        <strain evidence="1 2">DSM 108380</strain>
    </source>
</reference>
<dbReference type="Proteomes" id="UP000566819">
    <property type="component" value="Unassembled WGS sequence"/>
</dbReference>